<protein>
    <recommendedName>
        <fullName evidence="4">protein-serine/threonine phosphatase</fullName>
        <ecNumber evidence="4">3.1.3.16</ecNumber>
    </recommendedName>
</protein>
<keyword evidence="6" id="KW-0479">Metal-binding</keyword>
<dbReference type="GO" id="GO:0046872">
    <property type="term" value="F:metal ion binding"/>
    <property type="evidence" value="ECO:0007669"/>
    <property type="project" value="UniProtKB-KW"/>
</dbReference>
<keyword evidence="9 13" id="KW-0904">Protein phosphatase</keyword>
<dbReference type="InterPro" id="IPR000222">
    <property type="entry name" value="PP2C_BS"/>
</dbReference>
<comment type="similarity">
    <text evidence="3 13">Belongs to the PP2C family.</text>
</comment>
<keyword evidence="8" id="KW-0460">Magnesium</keyword>
<gene>
    <name evidence="15" type="primary">HAB2</name>
</gene>
<comment type="cofactor">
    <cofactor evidence="1">
        <name>Mn(2+)</name>
        <dbReference type="ChEBI" id="CHEBI:29035"/>
    </cofactor>
</comment>
<accession>A0A2K8GZI7</accession>
<evidence type="ECO:0000256" key="6">
    <source>
        <dbReference type="ARBA" id="ARBA00022723"/>
    </source>
</evidence>
<evidence type="ECO:0000313" key="15">
    <source>
        <dbReference type="EMBL" id="ASM90144.1"/>
    </source>
</evidence>
<dbReference type="InterPro" id="IPR036457">
    <property type="entry name" value="PPM-type-like_dom_sf"/>
</dbReference>
<keyword evidence="7 13" id="KW-0378">Hydrolase</keyword>
<dbReference type="EMBL" id="KX444205">
    <property type="protein sequence ID" value="ASM90144.1"/>
    <property type="molecule type" value="mRNA"/>
</dbReference>
<keyword evidence="10" id="KW-0464">Manganese</keyword>
<evidence type="ECO:0000256" key="9">
    <source>
        <dbReference type="ARBA" id="ARBA00022912"/>
    </source>
</evidence>
<evidence type="ECO:0000256" key="11">
    <source>
        <dbReference type="ARBA" id="ARBA00047761"/>
    </source>
</evidence>
<dbReference type="InterPro" id="IPR015655">
    <property type="entry name" value="PP2C"/>
</dbReference>
<evidence type="ECO:0000256" key="13">
    <source>
        <dbReference type="RuleBase" id="RU003465"/>
    </source>
</evidence>
<evidence type="ECO:0000256" key="5">
    <source>
        <dbReference type="ARBA" id="ARBA00022682"/>
    </source>
</evidence>
<evidence type="ECO:0000256" key="8">
    <source>
        <dbReference type="ARBA" id="ARBA00022842"/>
    </source>
</evidence>
<comment type="catalytic activity">
    <reaction evidence="12">
        <text>O-phospho-L-threonyl-[protein] + H2O = L-threonyl-[protein] + phosphate</text>
        <dbReference type="Rhea" id="RHEA:47004"/>
        <dbReference type="Rhea" id="RHEA-COMP:11060"/>
        <dbReference type="Rhea" id="RHEA-COMP:11605"/>
        <dbReference type="ChEBI" id="CHEBI:15377"/>
        <dbReference type="ChEBI" id="CHEBI:30013"/>
        <dbReference type="ChEBI" id="CHEBI:43474"/>
        <dbReference type="ChEBI" id="CHEBI:61977"/>
        <dbReference type="EC" id="3.1.3.16"/>
    </reaction>
</comment>
<proteinExistence type="evidence at transcript level"/>
<feature type="domain" description="PPM-type phosphatase" evidence="14">
    <location>
        <begin position="213"/>
        <end position="517"/>
    </location>
</feature>
<evidence type="ECO:0000256" key="2">
    <source>
        <dbReference type="ARBA" id="ARBA00001946"/>
    </source>
</evidence>
<evidence type="ECO:0000256" key="3">
    <source>
        <dbReference type="ARBA" id="ARBA00006702"/>
    </source>
</evidence>
<dbReference type="FunFam" id="3.60.40.10:FF:000025">
    <property type="entry name" value="Protein phosphatase 2C 16"/>
    <property type="match status" value="1"/>
</dbReference>
<keyword evidence="5" id="KW-0938">Abscisic acid signaling pathway</keyword>
<name>A0A2K8GZI7_AMMMO</name>
<comment type="cofactor">
    <cofactor evidence="2">
        <name>Mg(2+)</name>
        <dbReference type="ChEBI" id="CHEBI:18420"/>
    </cofactor>
</comment>
<dbReference type="SMART" id="SM00332">
    <property type="entry name" value="PP2Cc"/>
    <property type="match status" value="1"/>
</dbReference>
<evidence type="ECO:0000259" key="14">
    <source>
        <dbReference type="PROSITE" id="PS51746"/>
    </source>
</evidence>
<dbReference type="AlphaFoldDB" id="A0A2K8GZI7"/>
<comment type="catalytic activity">
    <reaction evidence="11">
        <text>O-phospho-L-seryl-[protein] + H2O = L-seryl-[protein] + phosphate</text>
        <dbReference type="Rhea" id="RHEA:20629"/>
        <dbReference type="Rhea" id="RHEA-COMP:9863"/>
        <dbReference type="Rhea" id="RHEA-COMP:11604"/>
        <dbReference type="ChEBI" id="CHEBI:15377"/>
        <dbReference type="ChEBI" id="CHEBI:29999"/>
        <dbReference type="ChEBI" id="CHEBI:43474"/>
        <dbReference type="ChEBI" id="CHEBI:83421"/>
        <dbReference type="EC" id="3.1.3.16"/>
    </reaction>
</comment>
<organism evidence="15">
    <name type="scientific">Ammopiptanthus mongolicus</name>
    <name type="common">Piptanthus mongolicus</name>
    <dbReference type="NCBI Taxonomy" id="126911"/>
    <lineage>
        <taxon>Eukaryota</taxon>
        <taxon>Viridiplantae</taxon>
        <taxon>Streptophyta</taxon>
        <taxon>Embryophyta</taxon>
        <taxon>Tracheophyta</taxon>
        <taxon>Spermatophyta</taxon>
        <taxon>Magnoliopsida</taxon>
        <taxon>eudicotyledons</taxon>
        <taxon>Gunneridae</taxon>
        <taxon>Pentapetalae</taxon>
        <taxon>rosids</taxon>
        <taxon>fabids</taxon>
        <taxon>Fabales</taxon>
        <taxon>Fabaceae</taxon>
        <taxon>Papilionoideae</taxon>
        <taxon>50 kb inversion clade</taxon>
        <taxon>genistoids sensu lato</taxon>
        <taxon>core genistoids</taxon>
        <taxon>Sophoreae</taxon>
        <taxon>Ammopiptanthus</taxon>
    </lineage>
</organism>
<dbReference type="SUPFAM" id="SSF81606">
    <property type="entry name" value="PP2C-like"/>
    <property type="match status" value="1"/>
</dbReference>
<reference evidence="15" key="1">
    <citation type="submission" date="2016-06" db="EMBL/GenBank/DDBJ databases">
        <title>The Type 2C Phosphatase HAB2 of Ammopiptanthus mongolicus Is a Negative Regulator of ABA Signaling.</title>
        <authorList>
            <person name="Han L."/>
            <person name="Li J."/>
            <person name="Jin M."/>
            <person name="Su Y."/>
        </authorList>
    </citation>
    <scope>NUCLEOTIDE SEQUENCE</scope>
</reference>
<dbReference type="EC" id="3.1.3.16" evidence="4"/>
<dbReference type="InterPro" id="IPR001932">
    <property type="entry name" value="PPM-type_phosphatase-like_dom"/>
</dbReference>
<sequence length="527" mass="57167">MDVSRLKLMADAGLLSNSITKFSNETVIGSDEDHNGCNLEDELGITAVTLMPPKQGGEREIPFLDTISQNKSTLVVGDVVLTPEIEDDDSLSLEGDTIFDNSCSLSVASENSSVCGDESITYEVTADLGTSSIGIEKNICAVSNVARAADLGDSNLEADIMSEPLAVVANLEEEAGFRSGPKPATVVLHQLPLEKGVSGTVCRSVFELDCTPLWGFTSVCGKRPEMEDAVANVPRLLKIPIQMLIGDRVLVGLNKCFTQQTIHFFGVYDGHGGSQVANYCRDRIHLALGEEIEFVKEGLIVGNTKVDCQELWKKAFTNCFLKVDAEVGGKVNCEPVAPETVGSTAVVAIICSSHIIVSNCGDSRAVLCRGKEPMALSVDHKPNREDEYARIEAAGGKVIQWNGHRVFGVLAMSRSIGDRYLKPWIIPEPEVTFLPRAKDDECLILASDGLWDVMTNEEACDLARRRILLWHKKNGMALPSVRGEEIDPAAQAAAEYLSNRAIQKGSKDNITVIVVDLKAQRKFKSKT</sequence>
<dbReference type="PANTHER" id="PTHR47992">
    <property type="entry name" value="PROTEIN PHOSPHATASE"/>
    <property type="match status" value="1"/>
</dbReference>
<dbReference type="PROSITE" id="PS01032">
    <property type="entry name" value="PPM_1"/>
    <property type="match status" value="1"/>
</dbReference>
<evidence type="ECO:0000256" key="7">
    <source>
        <dbReference type="ARBA" id="ARBA00022801"/>
    </source>
</evidence>
<evidence type="ECO:0000256" key="1">
    <source>
        <dbReference type="ARBA" id="ARBA00001936"/>
    </source>
</evidence>
<dbReference type="Gene3D" id="3.60.40.10">
    <property type="entry name" value="PPM-type phosphatase domain"/>
    <property type="match status" value="1"/>
</dbReference>
<evidence type="ECO:0000256" key="4">
    <source>
        <dbReference type="ARBA" id="ARBA00013081"/>
    </source>
</evidence>
<dbReference type="PROSITE" id="PS51746">
    <property type="entry name" value="PPM_2"/>
    <property type="match status" value="1"/>
</dbReference>
<dbReference type="GO" id="GO:0009738">
    <property type="term" value="P:abscisic acid-activated signaling pathway"/>
    <property type="evidence" value="ECO:0007669"/>
    <property type="project" value="UniProtKB-KW"/>
</dbReference>
<dbReference type="GO" id="GO:0004722">
    <property type="term" value="F:protein serine/threonine phosphatase activity"/>
    <property type="evidence" value="ECO:0007669"/>
    <property type="project" value="UniProtKB-EC"/>
</dbReference>
<evidence type="ECO:0000256" key="12">
    <source>
        <dbReference type="ARBA" id="ARBA00048336"/>
    </source>
</evidence>
<evidence type="ECO:0000256" key="10">
    <source>
        <dbReference type="ARBA" id="ARBA00023211"/>
    </source>
</evidence>
<dbReference type="CDD" id="cd00143">
    <property type="entry name" value="PP2Cc"/>
    <property type="match status" value="1"/>
</dbReference>
<dbReference type="Pfam" id="PF00481">
    <property type="entry name" value="PP2C"/>
    <property type="match status" value="1"/>
</dbReference>